<comment type="caution">
    <text evidence="2">The sequence shown here is derived from an EMBL/GenBank/DDBJ whole genome shotgun (WGS) entry which is preliminary data.</text>
</comment>
<dbReference type="Proteomes" id="UP001482513">
    <property type="component" value="Unassembled WGS sequence"/>
</dbReference>
<keyword evidence="2" id="KW-0489">Methyltransferase</keyword>
<dbReference type="InterPro" id="IPR041698">
    <property type="entry name" value="Methyltransf_25"/>
</dbReference>
<dbReference type="SUPFAM" id="SSF53335">
    <property type="entry name" value="S-adenosyl-L-methionine-dependent methyltransferases"/>
    <property type="match status" value="1"/>
</dbReference>
<dbReference type="GO" id="GO:0032259">
    <property type="term" value="P:methylation"/>
    <property type="evidence" value="ECO:0007669"/>
    <property type="project" value="UniProtKB-KW"/>
</dbReference>
<gene>
    <name evidence="2" type="ORF">NC992_22345</name>
</gene>
<dbReference type="EMBL" id="JAMPKX010000013">
    <property type="protein sequence ID" value="MEP0949635.1"/>
    <property type="molecule type" value="Genomic_DNA"/>
</dbReference>
<dbReference type="RefSeq" id="WP_190707187.1">
    <property type="nucleotide sequence ID" value="NZ_JAMPKX010000013.1"/>
</dbReference>
<name>A0ABV0KA46_9CYAN</name>
<keyword evidence="2" id="KW-0808">Transferase</keyword>
<protein>
    <submittedName>
        <fullName evidence="2">Class I SAM-dependent methyltransferase</fullName>
    </submittedName>
</protein>
<evidence type="ECO:0000313" key="2">
    <source>
        <dbReference type="EMBL" id="MEP0949635.1"/>
    </source>
</evidence>
<feature type="domain" description="Methyltransferase" evidence="1">
    <location>
        <begin position="48"/>
        <end position="145"/>
    </location>
</feature>
<dbReference type="CDD" id="cd02440">
    <property type="entry name" value="AdoMet_MTases"/>
    <property type="match status" value="1"/>
</dbReference>
<accession>A0ABV0KA46</accession>
<dbReference type="PANTHER" id="PTHR44068">
    <property type="entry name" value="ZGC:194242"/>
    <property type="match status" value="1"/>
</dbReference>
<evidence type="ECO:0000313" key="3">
    <source>
        <dbReference type="Proteomes" id="UP001482513"/>
    </source>
</evidence>
<keyword evidence="3" id="KW-1185">Reference proteome</keyword>
<dbReference type="Gene3D" id="3.40.50.150">
    <property type="entry name" value="Vaccinia Virus protein VP39"/>
    <property type="match status" value="1"/>
</dbReference>
<organism evidence="2 3">
    <name type="scientific">Leptolyngbya subtilissima DQ-A4</name>
    <dbReference type="NCBI Taxonomy" id="2933933"/>
    <lineage>
        <taxon>Bacteria</taxon>
        <taxon>Bacillati</taxon>
        <taxon>Cyanobacteriota</taxon>
        <taxon>Cyanophyceae</taxon>
        <taxon>Leptolyngbyales</taxon>
        <taxon>Leptolyngbyaceae</taxon>
        <taxon>Leptolyngbya group</taxon>
        <taxon>Leptolyngbya</taxon>
    </lineage>
</organism>
<dbReference type="Pfam" id="PF13649">
    <property type="entry name" value="Methyltransf_25"/>
    <property type="match status" value="1"/>
</dbReference>
<dbReference type="PANTHER" id="PTHR44068:SF11">
    <property type="entry name" value="GERANYL DIPHOSPHATE 2-C-METHYLTRANSFERASE"/>
    <property type="match status" value="1"/>
</dbReference>
<evidence type="ECO:0000259" key="1">
    <source>
        <dbReference type="Pfam" id="PF13649"/>
    </source>
</evidence>
<dbReference type="GO" id="GO:0008168">
    <property type="term" value="F:methyltransferase activity"/>
    <property type="evidence" value="ECO:0007669"/>
    <property type="project" value="UniProtKB-KW"/>
</dbReference>
<dbReference type="InterPro" id="IPR050447">
    <property type="entry name" value="Erg6_SMT_methyltransf"/>
</dbReference>
<reference evidence="2 3" key="1">
    <citation type="submission" date="2022-04" db="EMBL/GenBank/DDBJ databases">
        <title>Positive selection, recombination, and allopatry shape intraspecific diversity of widespread and dominant cyanobacteria.</title>
        <authorList>
            <person name="Wei J."/>
            <person name="Shu W."/>
            <person name="Hu C."/>
        </authorList>
    </citation>
    <scope>NUCLEOTIDE SEQUENCE [LARGE SCALE GENOMIC DNA]</scope>
    <source>
        <strain evidence="2 3">DQ-A4</strain>
    </source>
</reference>
<proteinExistence type="predicted"/>
<dbReference type="InterPro" id="IPR029063">
    <property type="entry name" value="SAM-dependent_MTases_sf"/>
</dbReference>
<sequence length="265" mass="28806">MTAKQLNLKTAPGHEVLAAAGKKILRPSGRGATETLFTWVDFQPGDTVLELAASFGYSAIALAQRYGVKVVGVEKNHESVARARTSVEAAGLSDRVDIREGDIFHLERISEQFDYVLGEAILSMQSGPGKAKILQGVGDRLKPGGQFLSHEMLAQGARIEALNRELATTIRVNTAPLSEVGWQAASEAANLTVQQHQTGPMALLNPLRIAQEEGLGTLLSLGWNLLVHPLMRQRILAMRRVFTEYGDDLGYIILRAEKLNDSLKG</sequence>